<dbReference type="Pfam" id="PF01494">
    <property type="entry name" value="FAD_binding_3"/>
    <property type="match status" value="1"/>
</dbReference>
<evidence type="ECO:0000313" key="7">
    <source>
        <dbReference type="EMBL" id="KZM25114.1"/>
    </source>
</evidence>
<dbReference type="InterPro" id="IPR036188">
    <property type="entry name" value="FAD/NAD-bd_sf"/>
</dbReference>
<dbReference type="PANTHER" id="PTHR43004:SF19">
    <property type="entry name" value="BINDING MONOOXYGENASE, PUTATIVE (JCVI)-RELATED"/>
    <property type="match status" value="1"/>
</dbReference>
<dbReference type="EMBL" id="JYNV01000138">
    <property type="protein sequence ID" value="KZM25114.1"/>
    <property type="molecule type" value="Genomic_DNA"/>
</dbReference>
<sequence>MAVAKDAPNDENLPIVISGGGCVGLFLALLLAHTSIPNRILVIEPQHPDPTSTRAMAHQPPTYPILSQVPGLLPELIQAGSLSSGLCFRTSVQNGSRVIASKTFDNAGEGMKGKGQLLLPQGKFQKVLMGRLAKMGSKTEVRLGWSVASFDQPSSASSSVSVQLSSPSGQTEHMDAAYLIGADGAHSLVRKLMGVALEGETLDAQLVATDLRFPFKSHGFFDANFIIDPTSYGLIGRIDNDCLWRVSYGVAGGLSEDEINAGVRDKLRVMLPNAGKDEEGRDVFEVVKVAPYRAQQRCAATLAQGKVLLVGDAAHLTNPYAGLGLASGIADADALAPVLEHILSGKAGNSERLLASWSEARRQSFFDVVDKPSRMAYRRVRSNVETDADVQSLLERDPMVGALKRGMPVMPPSLRTVGEELEGW</sequence>
<dbReference type="Gene3D" id="3.30.9.10">
    <property type="entry name" value="D-Amino Acid Oxidase, subunit A, domain 2"/>
    <property type="match status" value="1"/>
</dbReference>
<dbReference type="InterPro" id="IPR050641">
    <property type="entry name" value="RIFMO-like"/>
</dbReference>
<dbReference type="PRINTS" id="PR00420">
    <property type="entry name" value="RNGMNOXGNASE"/>
</dbReference>
<dbReference type="GO" id="GO:0071949">
    <property type="term" value="F:FAD binding"/>
    <property type="evidence" value="ECO:0007669"/>
    <property type="project" value="InterPro"/>
</dbReference>
<dbReference type="SUPFAM" id="SSF51905">
    <property type="entry name" value="FAD/NAD(P)-binding domain"/>
    <property type="match status" value="1"/>
</dbReference>
<dbReference type="Proteomes" id="UP000076837">
    <property type="component" value="Unassembled WGS sequence"/>
</dbReference>
<feature type="domain" description="FAD-binding" evidence="6">
    <location>
        <begin position="14"/>
        <end position="370"/>
    </location>
</feature>
<evidence type="ECO:0000256" key="5">
    <source>
        <dbReference type="SAM" id="Phobius"/>
    </source>
</evidence>
<organism evidence="7 8">
    <name type="scientific">Didymella rabiei</name>
    <name type="common">Chickpea ascochyta blight fungus</name>
    <name type="synonym">Mycosphaerella rabiei</name>
    <dbReference type="NCBI Taxonomy" id="5454"/>
    <lineage>
        <taxon>Eukaryota</taxon>
        <taxon>Fungi</taxon>
        <taxon>Dikarya</taxon>
        <taxon>Ascomycota</taxon>
        <taxon>Pezizomycotina</taxon>
        <taxon>Dothideomycetes</taxon>
        <taxon>Pleosporomycetidae</taxon>
        <taxon>Pleosporales</taxon>
        <taxon>Pleosporineae</taxon>
        <taxon>Didymellaceae</taxon>
        <taxon>Ascochyta</taxon>
    </lineage>
</organism>
<evidence type="ECO:0000256" key="4">
    <source>
        <dbReference type="ARBA" id="ARBA00023002"/>
    </source>
</evidence>
<dbReference type="GO" id="GO:0016709">
    <property type="term" value="F:oxidoreductase activity, acting on paired donors, with incorporation or reduction of molecular oxygen, NAD(P)H as one donor, and incorporation of one atom of oxygen"/>
    <property type="evidence" value="ECO:0007669"/>
    <property type="project" value="UniProtKB-ARBA"/>
</dbReference>
<dbReference type="Gene3D" id="3.50.50.60">
    <property type="entry name" value="FAD/NAD(P)-binding domain"/>
    <property type="match status" value="1"/>
</dbReference>
<comment type="cofactor">
    <cofactor evidence="1">
        <name>FAD</name>
        <dbReference type="ChEBI" id="CHEBI:57692"/>
    </cofactor>
</comment>
<protein>
    <submittedName>
        <fullName evidence="7">Oxidoreductase</fullName>
    </submittedName>
</protein>
<keyword evidence="5" id="KW-0472">Membrane</keyword>
<dbReference type="STRING" id="5454.A0A163H1N3"/>
<evidence type="ECO:0000256" key="2">
    <source>
        <dbReference type="ARBA" id="ARBA00022630"/>
    </source>
</evidence>
<dbReference type="PANTHER" id="PTHR43004">
    <property type="entry name" value="TRK SYSTEM POTASSIUM UPTAKE PROTEIN"/>
    <property type="match status" value="1"/>
</dbReference>
<evidence type="ECO:0000256" key="1">
    <source>
        <dbReference type="ARBA" id="ARBA00001974"/>
    </source>
</evidence>
<keyword evidence="8" id="KW-1185">Reference proteome</keyword>
<dbReference type="AlphaFoldDB" id="A0A163H1N3"/>
<evidence type="ECO:0000313" key="8">
    <source>
        <dbReference type="Proteomes" id="UP000076837"/>
    </source>
</evidence>
<keyword evidence="3" id="KW-0274">FAD</keyword>
<evidence type="ECO:0000259" key="6">
    <source>
        <dbReference type="Pfam" id="PF01494"/>
    </source>
</evidence>
<reference evidence="7 8" key="1">
    <citation type="journal article" date="2016" name="Sci. Rep.">
        <title>Draft genome sequencing and secretome analysis of fungal phytopathogen Ascochyta rabiei provides insight into the necrotrophic effector repertoire.</title>
        <authorList>
            <person name="Verma S."/>
            <person name="Gazara R.K."/>
            <person name="Nizam S."/>
            <person name="Parween S."/>
            <person name="Chattopadhyay D."/>
            <person name="Verma P.K."/>
        </authorList>
    </citation>
    <scope>NUCLEOTIDE SEQUENCE [LARGE SCALE GENOMIC DNA]</scope>
    <source>
        <strain evidence="7 8">ArDII</strain>
    </source>
</reference>
<keyword evidence="2" id="KW-0285">Flavoprotein</keyword>
<keyword evidence="5" id="KW-1133">Transmembrane helix</keyword>
<keyword evidence="4" id="KW-0560">Oxidoreductase</keyword>
<dbReference type="InterPro" id="IPR002938">
    <property type="entry name" value="FAD-bd"/>
</dbReference>
<accession>A0A163H1N3</accession>
<keyword evidence="5" id="KW-0812">Transmembrane</keyword>
<evidence type="ECO:0000256" key="3">
    <source>
        <dbReference type="ARBA" id="ARBA00022827"/>
    </source>
</evidence>
<gene>
    <name evidence="7" type="ORF">ST47_g3746</name>
</gene>
<feature type="transmembrane region" description="Helical" evidence="5">
    <location>
        <begin position="12"/>
        <end position="32"/>
    </location>
</feature>
<comment type="caution">
    <text evidence="7">The sequence shown here is derived from an EMBL/GenBank/DDBJ whole genome shotgun (WGS) entry which is preliminary data.</text>
</comment>
<dbReference type="PROSITE" id="PS51257">
    <property type="entry name" value="PROKAR_LIPOPROTEIN"/>
    <property type="match status" value="1"/>
</dbReference>
<name>A0A163H1N3_DIDRA</name>
<proteinExistence type="predicted"/>